<feature type="region of interest" description="Disordered" evidence="4">
    <location>
        <begin position="727"/>
        <end position="775"/>
    </location>
</feature>
<feature type="compositionally biased region" description="Low complexity" evidence="4">
    <location>
        <begin position="601"/>
        <end position="638"/>
    </location>
</feature>
<proteinExistence type="predicted"/>
<evidence type="ECO:0000313" key="7">
    <source>
        <dbReference type="RefSeq" id="XP_012935575.1"/>
    </source>
</evidence>
<dbReference type="PANTHER" id="PTHR23116:SF29">
    <property type="entry name" value="PDZ DOMAIN-CONTAINING PROTEIN 7"/>
    <property type="match status" value="1"/>
</dbReference>
<dbReference type="SUPFAM" id="SSF50156">
    <property type="entry name" value="PDZ domain-like"/>
    <property type="match status" value="2"/>
</dbReference>
<organism evidence="6 7">
    <name type="scientific">Aplysia californica</name>
    <name type="common">California sea hare</name>
    <dbReference type="NCBI Taxonomy" id="6500"/>
    <lineage>
        <taxon>Eukaryota</taxon>
        <taxon>Metazoa</taxon>
        <taxon>Spiralia</taxon>
        <taxon>Lophotrochozoa</taxon>
        <taxon>Mollusca</taxon>
        <taxon>Gastropoda</taxon>
        <taxon>Heterobranchia</taxon>
        <taxon>Euthyneura</taxon>
        <taxon>Tectipleura</taxon>
        <taxon>Aplysiida</taxon>
        <taxon>Aplysioidea</taxon>
        <taxon>Aplysiidae</taxon>
        <taxon>Aplysia</taxon>
    </lineage>
</organism>
<evidence type="ECO:0000256" key="2">
    <source>
        <dbReference type="ARBA" id="ARBA00022737"/>
    </source>
</evidence>
<feature type="compositionally biased region" description="Polar residues" evidence="4">
    <location>
        <begin position="501"/>
        <end position="521"/>
    </location>
</feature>
<dbReference type="Proteomes" id="UP000694888">
    <property type="component" value="Unplaced"/>
</dbReference>
<keyword evidence="3" id="KW-0966">Cell projection</keyword>
<dbReference type="Gene3D" id="2.30.42.10">
    <property type="match status" value="2"/>
</dbReference>
<dbReference type="PROSITE" id="PS50106">
    <property type="entry name" value="PDZ"/>
    <property type="match status" value="2"/>
</dbReference>
<feature type="compositionally biased region" description="Basic and acidic residues" evidence="4">
    <location>
        <begin position="522"/>
        <end position="531"/>
    </location>
</feature>
<dbReference type="GeneID" id="106011234"/>
<gene>
    <name evidence="7" type="primary">LOC106011234</name>
</gene>
<keyword evidence="6" id="KW-1185">Reference proteome</keyword>
<dbReference type="CDD" id="cd00136">
    <property type="entry name" value="PDZ_canonical"/>
    <property type="match status" value="1"/>
</dbReference>
<dbReference type="InterPro" id="IPR041489">
    <property type="entry name" value="PDZ_6"/>
</dbReference>
<dbReference type="InterPro" id="IPR051844">
    <property type="entry name" value="USH2_Complex_Protein"/>
</dbReference>
<feature type="region of interest" description="Disordered" evidence="4">
    <location>
        <begin position="665"/>
        <end position="703"/>
    </location>
</feature>
<dbReference type="RefSeq" id="XP_012935575.1">
    <property type="nucleotide sequence ID" value="XM_013080121.2"/>
</dbReference>
<comment type="subcellular location">
    <subcellularLocation>
        <location evidence="1">Cell projection</location>
    </subcellularLocation>
</comment>
<dbReference type="Gene3D" id="1.20.1160.20">
    <property type="match status" value="1"/>
</dbReference>
<feature type="compositionally biased region" description="Polar residues" evidence="4">
    <location>
        <begin position="196"/>
        <end position="215"/>
    </location>
</feature>
<feature type="region of interest" description="Disordered" evidence="4">
    <location>
        <begin position="470"/>
        <end position="531"/>
    </location>
</feature>
<feature type="domain" description="PDZ" evidence="5">
    <location>
        <begin position="259"/>
        <end position="329"/>
    </location>
</feature>
<feature type="region of interest" description="Disordered" evidence="4">
    <location>
        <begin position="168"/>
        <end position="222"/>
    </location>
</feature>
<feature type="region of interest" description="Disordered" evidence="4">
    <location>
        <begin position="546"/>
        <end position="642"/>
    </location>
</feature>
<evidence type="ECO:0000259" key="5">
    <source>
        <dbReference type="PROSITE" id="PS50106"/>
    </source>
</evidence>
<dbReference type="InterPro" id="IPR036034">
    <property type="entry name" value="PDZ_sf"/>
</dbReference>
<evidence type="ECO:0000256" key="3">
    <source>
        <dbReference type="ARBA" id="ARBA00023273"/>
    </source>
</evidence>
<evidence type="ECO:0000256" key="4">
    <source>
        <dbReference type="SAM" id="MobiDB-lite"/>
    </source>
</evidence>
<reference evidence="7" key="1">
    <citation type="submission" date="2025-08" db="UniProtKB">
        <authorList>
            <consortium name="RefSeq"/>
        </authorList>
    </citation>
    <scope>IDENTIFICATION</scope>
</reference>
<dbReference type="Pfam" id="PF17820">
    <property type="entry name" value="PDZ_6"/>
    <property type="match status" value="1"/>
</dbReference>
<accession>A0ABM0ZVT5</accession>
<sequence>MSGTVGNATALRNLAEDLLTSEENGAFREALGNYRQTGSLPSLVKQLSHVIKTTEKLMLLVEISSVLSQGLRADFHKLCCLYFPTYETFLTYFTPGSVGQRSRVITKDASGQFHVVSSGRDKNFYTPSDQRSLFGESGIDVNSDVDDISRHGADASLGGYQDNTWKIESKSKRSHSTSSHDPRLSRSDGAAAISGDSGNSLDQSSKTWRQSQPSLGQGHGSISIRNRARSLRILSGSLPTVIPAQGTPTNARRAEGRARVLLKRQEDGSLGMGIQGGKEYNSPISVYSVEPGSQGDVQGLRVGDEILDVNGTDFSDITHAEAVTLIRNAWNVILTVHRSGSSNNDLIDGGQLTSAGEEIKLTVYPSKKGKLGCGVHRKKEGRVVVTKVEKHSAAAKAGVCKGDVFLEIDDIKVATLTDKQVACLTSNVKRVRLKILRKSGKESRNKRPQTLQQEEFDNMFSPLTLDLSPLGLDSDEDDLTTFASSTPRRPSRSQSEENRSTAKQRQGMQQEMRTRSISQLPSDRKYTIAPEAETRVKFQVEVEVHQGSTHGEESAVTDENDGILDKERLRSTPSPPSSRSFKDTNIVSRENGGCNKINHISNNDSSSNNNEDDNNNNNNTTNNNNNQMNVVSSTNSNTLEKPYPELMTIGGQQRMYRPRVVTVPNHNHHHHHHYHQQHRQHSPHGLQPRGGSAHHPHQSAKPLGRYIQGPQAALPSRLAMMYSPNTNVAFSRGRDRERTPRAQKKTASSSSASSKMKIIRNRSHSPQVTARPQRDREFLKAIQNSVERRQRAHRLSLYQLPDQDDDVWNIS</sequence>
<keyword evidence="2" id="KW-0677">Repeat</keyword>
<name>A0ABM0ZVT5_APLCA</name>
<dbReference type="SMART" id="SM00228">
    <property type="entry name" value="PDZ"/>
    <property type="match status" value="2"/>
</dbReference>
<feature type="compositionally biased region" description="Basic residues" evidence="4">
    <location>
        <begin position="666"/>
        <end position="682"/>
    </location>
</feature>
<dbReference type="InterPro" id="IPR001478">
    <property type="entry name" value="PDZ"/>
</dbReference>
<protein>
    <submittedName>
        <fullName evidence="7">Uncharacterized protein LOC106011234</fullName>
    </submittedName>
</protein>
<dbReference type="Pfam" id="PF00595">
    <property type="entry name" value="PDZ"/>
    <property type="match status" value="1"/>
</dbReference>
<evidence type="ECO:0000313" key="6">
    <source>
        <dbReference type="Proteomes" id="UP000694888"/>
    </source>
</evidence>
<evidence type="ECO:0000256" key="1">
    <source>
        <dbReference type="ARBA" id="ARBA00004316"/>
    </source>
</evidence>
<dbReference type="PANTHER" id="PTHR23116">
    <property type="entry name" value="PDZ DOMAIN CONTAINING WHIRLIN AND HARMONIN-RELATED"/>
    <property type="match status" value="1"/>
</dbReference>
<feature type="domain" description="PDZ" evidence="5">
    <location>
        <begin position="360"/>
        <end position="439"/>
    </location>
</feature>